<proteinExistence type="predicted"/>
<sequence length="111" mass="13270">MLPRPWQFCAVHRDDATSTACLYSWSTHVPIKKARSKHAFAHTAYRSRDWLYILSMQVIGNDNALREVRLQLHPAHIFDNCRKTLSRRQRVGKIRSYHFRFNDRGLWWESS</sequence>
<keyword evidence="2" id="KW-1185">Reference proteome</keyword>
<dbReference type="OrthoDB" id="10533120at2759"/>
<comment type="caution">
    <text evidence="1">The sequence shown here is derived from an EMBL/GenBank/DDBJ whole genome shotgun (WGS) entry which is preliminary data.</text>
</comment>
<accession>A0A9P6KTU6</accession>
<gene>
    <name evidence="1" type="ORF">PMIN01_03923</name>
</gene>
<protein>
    <submittedName>
        <fullName evidence="1">Uncharacterized protein</fullName>
    </submittedName>
</protein>
<dbReference type="AlphaFoldDB" id="A0A9P6KTU6"/>
<evidence type="ECO:0000313" key="1">
    <source>
        <dbReference type="EMBL" id="KAF9738640.1"/>
    </source>
</evidence>
<organism evidence="1 2">
    <name type="scientific">Paraphaeosphaeria minitans</name>
    <dbReference type="NCBI Taxonomy" id="565426"/>
    <lineage>
        <taxon>Eukaryota</taxon>
        <taxon>Fungi</taxon>
        <taxon>Dikarya</taxon>
        <taxon>Ascomycota</taxon>
        <taxon>Pezizomycotina</taxon>
        <taxon>Dothideomycetes</taxon>
        <taxon>Pleosporomycetidae</taxon>
        <taxon>Pleosporales</taxon>
        <taxon>Massarineae</taxon>
        <taxon>Didymosphaeriaceae</taxon>
        <taxon>Paraphaeosphaeria</taxon>
    </lineage>
</organism>
<dbReference type="Proteomes" id="UP000756921">
    <property type="component" value="Unassembled WGS sequence"/>
</dbReference>
<reference evidence="1" key="1">
    <citation type="journal article" date="2020" name="Mol. Plant Microbe Interact.">
        <title>Genome Sequence of the Biocontrol Agent Coniothyrium minitans strain Conio (IMI 134523).</title>
        <authorList>
            <person name="Patel D."/>
            <person name="Shittu T.A."/>
            <person name="Baroncelli R."/>
            <person name="Muthumeenakshi S."/>
            <person name="Osborne T.H."/>
            <person name="Janganan T.K."/>
            <person name="Sreenivasaprasad S."/>
        </authorList>
    </citation>
    <scope>NUCLEOTIDE SEQUENCE</scope>
    <source>
        <strain evidence="1">Conio</strain>
    </source>
</reference>
<name>A0A9P6KTU6_9PLEO</name>
<evidence type="ECO:0000313" key="2">
    <source>
        <dbReference type="Proteomes" id="UP000756921"/>
    </source>
</evidence>
<dbReference type="EMBL" id="WJXW01000003">
    <property type="protein sequence ID" value="KAF9738640.1"/>
    <property type="molecule type" value="Genomic_DNA"/>
</dbReference>